<accession>A0A4Z1PP75</accession>
<protein>
    <submittedName>
        <fullName evidence="1">Uncharacterized protein</fullName>
    </submittedName>
</protein>
<proteinExistence type="predicted"/>
<dbReference type="EMBL" id="SNSC02000005">
    <property type="protein sequence ID" value="TID24214.1"/>
    <property type="molecule type" value="Genomic_DNA"/>
</dbReference>
<gene>
    <name evidence="1" type="ORF">E6O75_ATG02579</name>
</gene>
<evidence type="ECO:0000313" key="2">
    <source>
        <dbReference type="Proteomes" id="UP000298493"/>
    </source>
</evidence>
<organism evidence="1 2">
    <name type="scientific">Venturia nashicola</name>
    <dbReference type="NCBI Taxonomy" id="86259"/>
    <lineage>
        <taxon>Eukaryota</taxon>
        <taxon>Fungi</taxon>
        <taxon>Dikarya</taxon>
        <taxon>Ascomycota</taxon>
        <taxon>Pezizomycotina</taxon>
        <taxon>Dothideomycetes</taxon>
        <taxon>Pleosporomycetidae</taxon>
        <taxon>Venturiales</taxon>
        <taxon>Venturiaceae</taxon>
        <taxon>Venturia</taxon>
    </lineage>
</organism>
<evidence type="ECO:0000313" key="1">
    <source>
        <dbReference type="EMBL" id="TID24214.1"/>
    </source>
</evidence>
<dbReference type="Proteomes" id="UP000298493">
    <property type="component" value="Unassembled WGS sequence"/>
</dbReference>
<keyword evidence="2" id="KW-1185">Reference proteome</keyword>
<comment type="caution">
    <text evidence="1">The sequence shown here is derived from an EMBL/GenBank/DDBJ whole genome shotgun (WGS) entry which is preliminary data.</text>
</comment>
<reference evidence="1 2" key="1">
    <citation type="submission" date="2019-04" db="EMBL/GenBank/DDBJ databases">
        <title>High contiguity whole genome sequence and gene annotation resource for two Venturia nashicola isolates.</title>
        <authorList>
            <person name="Prokchorchik M."/>
            <person name="Won K."/>
            <person name="Lee Y."/>
            <person name="Choi E.D."/>
            <person name="Segonzac C."/>
            <person name="Sohn K.H."/>
        </authorList>
    </citation>
    <scope>NUCLEOTIDE SEQUENCE [LARGE SCALE GENOMIC DNA]</scope>
    <source>
        <strain evidence="1 2">PRI2</strain>
    </source>
</reference>
<dbReference type="AlphaFoldDB" id="A0A4Z1PP75"/>
<name>A0A4Z1PP75_9PEZI</name>
<sequence>MDPLHCSGSNHRDIFSGFSVLPHNFSSVRLDVDDLLPRLRYQFVSLLWAFKSWVEYSFSPYASSSLCSSLTTAIWEDLWTKLSTEGTYARDATEMLDVGPALTDVSLYLTDVYSQGPGVITGNATLPVAIIGVPMTLTKRGSSFVSRSATVKARVVGTITATGLPSTTITADLLPYITGPIDKYSHHTVRSASTFAASDKGAASTLGTQS</sequence>